<reference evidence="3 5" key="1">
    <citation type="submission" date="2017-01" db="EMBL/GenBank/DDBJ databases">
        <authorList>
            <person name="Varghese N."/>
            <person name="Submissions S."/>
        </authorList>
    </citation>
    <scope>NUCLEOTIDE SEQUENCE [LARGE SCALE GENOMIC DNA]</scope>
    <source>
        <strain evidence="3 5">ATCC 33342</strain>
    </source>
</reference>
<evidence type="ECO:0000256" key="2">
    <source>
        <dbReference type="SAM" id="Phobius"/>
    </source>
</evidence>
<evidence type="ECO:0000313" key="3">
    <source>
        <dbReference type="EMBL" id="SIR22636.1"/>
    </source>
</evidence>
<dbReference type="RefSeq" id="WP_058468686.1">
    <property type="nucleotide sequence ID" value="NZ_CAAAIX010000015.1"/>
</dbReference>
<dbReference type="EMBL" id="FTNL01000008">
    <property type="protein sequence ID" value="SIR22636.1"/>
    <property type="molecule type" value="Genomic_DNA"/>
</dbReference>
<organism evidence="4 6">
    <name type="scientific">Fluoribacter gormanii</name>
    <dbReference type="NCBI Taxonomy" id="464"/>
    <lineage>
        <taxon>Bacteria</taxon>
        <taxon>Pseudomonadati</taxon>
        <taxon>Pseudomonadota</taxon>
        <taxon>Gammaproteobacteria</taxon>
        <taxon>Legionellales</taxon>
        <taxon>Legionellaceae</taxon>
        <taxon>Fluoribacter</taxon>
    </lineage>
</organism>
<dbReference type="Proteomes" id="UP000254374">
    <property type="component" value="Unassembled WGS sequence"/>
</dbReference>
<feature type="region of interest" description="Disordered" evidence="1">
    <location>
        <begin position="394"/>
        <end position="419"/>
    </location>
</feature>
<keyword evidence="2" id="KW-0472">Membrane</keyword>
<feature type="transmembrane region" description="Helical" evidence="2">
    <location>
        <begin position="7"/>
        <end position="26"/>
    </location>
</feature>
<evidence type="ECO:0000313" key="4">
    <source>
        <dbReference type="EMBL" id="STO25390.1"/>
    </source>
</evidence>
<dbReference type="Pfam" id="PF06097">
    <property type="entry name" value="DUF945"/>
    <property type="match status" value="1"/>
</dbReference>
<dbReference type="EMBL" id="UGGV01000001">
    <property type="protein sequence ID" value="STO25390.1"/>
    <property type="molecule type" value="Genomic_DNA"/>
</dbReference>
<keyword evidence="2" id="KW-1133">Transmembrane helix</keyword>
<keyword evidence="5" id="KW-1185">Reference proteome</keyword>
<keyword evidence="2" id="KW-0812">Transmembrane</keyword>
<dbReference type="Proteomes" id="UP000186808">
    <property type="component" value="Unassembled WGS sequence"/>
</dbReference>
<reference evidence="4 6" key="2">
    <citation type="submission" date="2018-06" db="EMBL/GenBank/DDBJ databases">
        <authorList>
            <consortium name="Pathogen Informatics"/>
            <person name="Doyle S."/>
        </authorList>
    </citation>
    <scope>NUCLEOTIDE SEQUENCE [LARGE SCALE GENOMIC DNA]</scope>
    <source>
        <strain evidence="4 6">NCTC11401</strain>
    </source>
</reference>
<dbReference type="InterPro" id="IPR010352">
    <property type="entry name" value="DUF945"/>
</dbReference>
<evidence type="ECO:0000256" key="1">
    <source>
        <dbReference type="SAM" id="MobiDB-lite"/>
    </source>
</evidence>
<protein>
    <submittedName>
        <fullName evidence="4">Bacterial protein of uncharacterized function (DUF945)</fullName>
    </submittedName>
    <submittedName>
        <fullName evidence="3">Uncharacterized conserved protein YdgA, DUF945 family</fullName>
    </submittedName>
</protein>
<evidence type="ECO:0000313" key="6">
    <source>
        <dbReference type="Proteomes" id="UP000254374"/>
    </source>
</evidence>
<name>A0A377GKN7_9GAMM</name>
<accession>A0A377GKN7</accession>
<sequence>MKKWSGFIISLVVLILAAYYFIGLAIKSTLNKNIESIPKSSAFSVHLDKYHRGWFSSQAIVTLKMYIPAQSTTDKNGVTKTEPPVDLNMDVPILIKHGPFIKTPNGVRFGLGLITTQPETHYEAFINYLNKTVFRYTLPSFSLEGKIGQNEGDFQLNWQGLTSLLCVSSNLNHIDGNLRLWGLNGEANNSTSTQSKVTFKIGEVGYDYEFKRHQEWLWLGQTRFDIPSVAIDLAGTKNFELTGFNFSARSDVSDNALNIDFKLSLQKLFTNNQNYGPGILHLNFRNLDPAIVAKINQQEFNMIQNNSDPNLAMAAFATELPQLLAKGAVLELSEMTLNLPGGKIIGNFKLSVPKGEANDLSQVMQKMQGEGYFRAPIATIKELMTESIKSDLANNTETSPETQVTSPGSTNPTQILSNPDNQAANKAEKILQNLVSKGFLKVEGNDYVFTFKLENQKITVNGQPFNYTMLE</sequence>
<gene>
    <name evidence="4" type="ORF">NCTC11401_02225</name>
    <name evidence="3" type="ORF">SAMN05421777_10885</name>
</gene>
<evidence type="ECO:0000313" key="5">
    <source>
        <dbReference type="Proteomes" id="UP000186808"/>
    </source>
</evidence>
<dbReference type="OrthoDB" id="5651145at2"/>
<proteinExistence type="predicted"/>
<dbReference type="AlphaFoldDB" id="A0A377GKN7"/>
<dbReference type="STRING" id="464.Lgor_2216"/>